<proteinExistence type="predicted"/>
<dbReference type="Proteomes" id="UP000694620">
    <property type="component" value="Unassembled WGS sequence"/>
</dbReference>
<reference evidence="2" key="1">
    <citation type="submission" date="2025-08" db="UniProtKB">
        <authorList>
            <consortium name="Ensembl"/>
        </authorList>
    </citation>
    <scope>IDENTIFICATION</scope>
</reference>
<dbReference type="InterPro" id="IPR016187">
    <property type="entry name" value="CTDL_fold"/>
</dbReference>
<dbReference type="Pfam" id="PF00059">
    <property type="entry name" value="Lectin_C"/>
    <property type="match status" value="1"/>
</dbReference>
<keyword evidence="3" id="KW-1185">Reference proteome</keyword>
<evidence type="ECO:0000313" key="2">
    <source>
        <dbReference type="Ensembl" id="ENSECRP00000028388.1"/>
    </source>
</evidence>
<reference evidence="2" key="2">
    <citation type="submission" date="2025-09" db="UniProtKB">
        <authorList>
            <consortium name="Ensembl"/>
        </authorList>
    </citation>
    <scope>IDENTIFICATION</scope>
</reference>
<evidence type="ECO:0000259" key="1">
    <source>
        <dbReference type="PROSITE" id="PS50041"/>
    </source>
</evidence>
<protein>
    <recommendedName>
        <fullName evidence="1">C-type lectin domain-containing protein</fullName>
    </recommendedName>
</protein>
<dbReference type="PANTHER" id="PTHR45784">
    <property type="entry name" value="C-TYPE LECTIN DOMAIN FAMILY 20 MEMBER A-RELATED"/>
    <property type="match status" value="1"/>
</dbReference>
<dbReference type="SUPFAM" id="SSF56436">
    <property type="entry name" value="C-type lectin-like"/>
    <property type="match status" value="1"/>
</dbReference>
<evidence type="ECO:0000313" key="3">
    <source>
        <dbReference type="Proteomes" id="UP000694620"/>
    </source>
</evidence>
<name>A0A8C4TBP1_ERPCA</name>
<dbReference type="GeneTree" id="ENSGT01140000283537"/>
<organism evidence="2 3">
    <name type="scientific">Erpetoichthys calabaricus</name>
    <name type="common">Rope fish</name>
    <name type="synonym">Calamoichthys calabaricus</name>
    <dbReference type="NCBI Taxonomy" id="27687"/>
    <lineage>
        <taxon>Eukaryota</taxon>
        <taxon>Metazoa</taxon>
        <taxon>Chordata</taxon>
        <taxon>Craniata</taxon>
        <taxon>Vertebrata</taxon>
        <taxon>Euteleostomi</taxon>
        <taxon>Actinopterygii</taxon>
        <taxon>Polypteriformes</taxon>
        <taxon>Polypteridae</taxon>
        <taxon>Erpetoichthys</taxon>
    </lineage>
</organism>
<dbReference type="SMART" id="SM00034">
    <property type="entry name" value="CLECT"/>
    <property type="match status" value="1"/>
</dbReference>
<sequence length="156" mass="18362">MYRTPSSELASKTSYTSERYVWINERMNWSSAQNYCRVNYNNLVSIRNESENQEIMKKAQGSPFWIGLFNHPWKWSDGGTSTFQTSNNYWCQFGYNWEGQELCVIGTQDGEWGEIDCTWSSPFFCHKSKALLNLFYCLNFCQTMRQRGKAKNTCNK</sequence>
<dbReference type="InterPro" id="IPR016186">
    <property type="entry name" value="C-type_lectin-like/link_sf"/>
</dbReference>
<dbReference type="InterPro" id="IPR001304">
    <property type="entry name" value="C-type_lectin-like"/>
</dbReference>
<accession>A0A8C4TBP1</accession>
<feature type="domain" description="C-type lectin" evidence="1">
    <location>
        <begin position="15"/>
        <end position="126"/>
    </location>
</feature>
<dbReference type="Gene3D" id="3.10.100.10">
    <property type="entry name" value="Mannose-Binding Protein A, subunit A"/>
    <property type="match status" value="1"/>
</dbReference>
<dbReference type="PANTHER" id="PTHR45784:SF5">
    <property type="entry name" value="C-TYPE LECTIN DOMAIN FAMILY 20 MEMBER A-RELATED"/>
    <property type="match status" value="1"/>
</dbReference>
<dbReference type="AlphaFoldDB" id="A0A8C4TBP1"/>
<dbReference type="PROSITE" id="PS50041">
    <property type="entry name" value="C_TYPE_LECTIN_2"/>
    <property type="match status" value="1"/>
</dbReference>
<dbReference type="Ensembl" id="ENSECRT00000028984.1">
    <property type="protein sequence ID" value="ENSECRP00000028388.1"/>
    <property type="gene ID" value="ENSECRG00000019212.1"/>
</dbReference>